<dbReference type="EMBL" id="CP095855">
    <property type="protein sequence ID" value="UPK72216.1"/>
    <property type="molecule type" value="Genomic_DNA"/>
</dbReference>
<protein>
    <recommendedName>
        <fullName evidence="3">Outer membrane protein beta-barrel domain-containing protein</fullName>
    </recommendedName>
</protein>
<sequence length="237" mass="25148">MKNKQRLIPAKAVLLFFLVPLMIALMPLITCSAQTLDASLTPAKKKAYTLKINKGDYWIGGGLGLTGSVAPMGQYIGTAAQLSAKGGYHFFDKFSVGVSLTAGISISDKKSKGIYTRGISMLVGPIVQYMIPVSKTVFLAPIVGATWGPISVKSMVSQPGAPEEYVKIKGHAFCELAGIGPFFEVIPEKASFGAQILVSSLQQTTTVHGNNGDGIPGSKVKDNKSGPALNIEFRLHF</sequence>
<name>A0ABY4I7Z4_CHIFI</name>
<evidence type="ECO:0008006" key="3">
    <source>
        <dbReference type="Google" id="ProtNLM"/>
    </source>
</evidence>
<accession>A0ABY4I7Z4</accession>
<keyword evidence="2" id="KW-1185">Reference proteome</keyword>
<dbReference type="Proteomes" id="UP000830198">
    <property type="component" value="Chromosome"/>
</dbReference>
<gene>
    <name evidence="1" type="ORF">MYF79_13060</name>
</gene>
<evidence type="ECO:0000313" key="1">
    <source>
        <dbReference type="EMBL" id="UPK72216.1"/>
    </source>
</evidence>
<proteinExistence type="predicted"/>
<dbReference type="RefSeq" id="WP_247814295.1">
    <property type="nucleotide sequence ID" value="NZ_CP095855.1"/>
</dbReference>
<reference evidence="1 2" key="1">
    <citation type="submission" date="2022-04" db="EMBL/GenBank/DDBJ databases">
        <title>The arsenic-methylating capacity of Chitinophaga filiformis YT5 during chitin decomposition.</title>
        <authorList>
            <person name="Chen G."/>
            <person name="Liang Y."/>
        </authorList>
    </citation>
    <scope>NUCLEOTIDE SEQUENCE [LARGE SCALE GENOMIC DNA]</scope>
    <source>
        <strain evidence="1 2">YT5</strain>
    </source>
</reference>
<organism evidence="1 2">
    <name type="scientific">Chitinophaga filiformis</name>
    <name type="common">Myxococcus filiformis</name>
    <name type="synonym">Flexibacter filiformis</name>
    <dbReference type="NCBI Taxonomy" id="104663"/>
    <lineage>
        <taxon>Bacteria</taxon>
        <taxon>Pseudomonadati</taxon>
        <taxon>Bacteroidota</taxon>
        <taxon>Chitinophagia</taxon>
        <taxon>Chitinophagales</taxon>
        <taxon>Chitinophagaceae</taxon>
        <taxon>Chitinophaga</taxon>
    </lineage>
</organism>
<evidence type="ECO:0000313" key="2">
    <source>
        <dbReference type="Proteomes" id="UP000830198"/>
    </source>
</evidence>